<keyword evidence="9" id="KW-1185">Reference proteome</keyword>
<gene>
    <name evidence="8" type="ORF">EVOR1521_LOCUS25922</name>
</gene>
<keyword evidence="5 7" id="KW-0472">Membrane</keyword>
<reference evidence="8" key="1">
    <citation type="submission" date="2023-08" db="EMBL/GenBank/DDBJ databases">
        <authorList>
            <person name="Chen Y."/>
            <person name="Shah S."/>
            <person name="Dougan E. K."/>
            <person name="Thang M."/>
            <person name="Chan C."/>
        </authorList>
    </citation>
    <scope>NUCLEOTIDE SEQUENCE</scope>
</reference>
<feature type="transmembrane region" description="Helical" evidence="7">
    <location>
        <begin position="720"/>
        <end position="739"/>
    </location>
</feature>
<protein>
    <submittedName>
        <fullName evidence="8">Uncharacterized protein</fullName>
    </submittedName>
</protein>
<dbReference type="PANTHER" id="PTHR30509:SF9">
    <property type="entry name" value="MULTIDRUG RESISTANCE PROTEIN MDTO"/>
    <property type="match status" value="1"/>
</dbReference>
<feature type="transmembrane region" description="Helical" evidence="7">
    <location>
        <begin position="831"/>
        <end position="849"/>
    </location>
</feature>
<proteinExistence type="predicted"/>
<feature type="region of interest" description="Disordered" evidence="6">
    <location>
        <begin position="50"/>
        <end position="233"/>
    </location>
</feature>
<keyword evidence="3 7" id="KW-0812">Transmembrane</keyword>
<feature type="compositionally biased region" description="Polar residues" evidence="6">
    <location>
        <begin position="109"/>
        <end position="137"/>
    </location>
</feature>
<comment type="caution">
    <text evidence="8">The sequence shown here is derived from an EMBL/GenBank/DDBJ whole genome shotgun (WGS) entry which is preliminary data.</text>
</comment>
<feature type="transmembrane region" description="Helical" evidence="7">
    <location>
        <begin position="326"/>
        <end position="344"/>
    </location>
</feature>
<evidence type="ECO:0000256" key="2">
    <source>
        <dbReference type="ARBA" id="ARBA00022475"/>
    </source>
</evidence>
<accession>A0AA36NEE8</accession>
<evidence type="ECO:0000256" key="5">
    <source>
        <dbReference type="ARBA" id="ARBA00023136"/>
    </source>
</evidence>
<feature type="transmembrane region" description="Helical" evidence="7">
    <location>
        <begin position="800"/>
        <end position="819"/>
    </location>
</feature>
<evidence type="ECO:0000256" key="1">
    <source>
        <dbReference type="ARBA" id="ARBA00004651"/>
    </source>
</evidence>
<keyword evidence="2" id="KW-1003">Cell membrane</keyword>
<dbReference type="AlphaFoldDB" id="A0AA36NEE8"/>
<feature type="compositionally biased region" description="Low complexity" evidence="6">
    <location>
        <begin position="94"/>
        <end position="107"/>
    </location>
</feature>
<evidence type="ECO:0000313" key="9">
    <source>
        <dbReference type="Proteomes" id="UP001178507"/>
    </source>
</evidence>
<evidence type="ECO:0000256" key="6">
    <source>
        <dbReference type="SAM" id="MobiDB-lite"/>
    </source>
</evidence>
<comment type="subcellular location">
    <subcellularLocation>
        <location evidence="1">Cell membrane</location>
        <topology evidence="1">Multi-pass membrane protein</topology>
    </subcellularLocation>
</comment>
<dbReference type="Proteomes" id="UP001178507">
    <property type="component" value="Unassembled WGS sequence"/>
</dbReference>
<feature type="transmembrane region" description="Helical" evidence="7">
    <location>
        <begin position="472"/>
        <end position="491"/>
    </location>
</feature>
<organism evidence="8 9">
    <name type="scientific">Effrenium voratum</name>
    <dbReference type="NCBI Taxonomy" id="2562239"/>
    <lineage>
        <taxon>Eukaryota</taxon>
        <taxon>Sar</taxon>
        <taxon>Alveolata</taxon>
        <taxon>Dinophyceae</taxon>
        <taxon>Suessiales</taxon>
        <taxon>Symbiodiniaceae</taxon>
        <taxon>Effrenium</taxon>
    </lineage>
</organism>
<dbReference type="PANTHER" id="PTHR30509">
    <property type="entry name" value="P-HYDROXYBENZOIC ACID EFFLUX PUMP SUBUNIT-RELATED"/>
    <property type="match status" value="1"/>
</dbReference>
<evidence type="ECO:0000256" key="3">
    <source>
        <dbReference type="ARBA" id="ARBA00022692"/>
    </source>
</evidence>
<feature type="transmembrane region" description="Helical" evidence="7">
    <location>
        <begin position="861"/>
        <end position="883"/>
    </location>
</feature>
<name>A0AA36NEE8_9DINO</name>
<feature type="transmembrane region" description="Helical" evidence="7">
    <location>
        <begin position="745"/>
        <end position="768"/>
    </location>
</feature>
<keyword evidence="4 7" id="KW-1133">Transmembrane helix</keyword>
<sequence>MASHDAPKVSKQLQGTIISVRKAGGDPVELVGEVALRALKRKPGAVPVRALASRGDRGQSLPWGERIASHEGSSEWVLDAGRHNVASTGRAGSAERAALPQAAPARQVTPKQASPRQASPRQASPRQASPRQASPRQASPEHAAPERPSSPDHAASPDRTASTERESSAEPTGDERDDPGRRSTDSEDSTAPETHLPGTLTVEPQASIEADDVEDMPRTTPKFSERPSTADSWSRSTGRILDLLDKHSKFKRTALRARRRYFSNAWLATRLALWVVLLGVPIIVYPIAVFFESWSLRSQKYMASYGMALSNFCYILAPSLGASVRYTLEGIIGTMLALLNMLLLNQMTGSYMSGGAYQTRSEVLDPVTGATLYRSDWLPLCNLGNGARFVQTNSTADFMQNCFLNVHWSSLTPDAAKALIITLDLTIFHGVILWAGFGLCVRLYGFTYLAYWLMLFVTPTSDAFIENPSDPWTQAIMTCVGGCLAVLSQILPCPNDALSKATKSAAELVESVSAILEALPHASSEEVAIAIGSALEAPQLWLQDIDEALHAAWFEDFGILPARSRRRMKLRNQVELMKSLLQHMGLAQRLGQQLTPADARALESRLPSLTDICTSAARAIPLPGTSVDKDAVEELEEALEYMQKEFQSQKQPEQQLSGNVLAFVLALCTISSGIVKRLQSLEQWTIVSPCSRCAIWTWLCDLASRLDLPQTRSRPSHLRFVFRSTLAMVLAFLFGWLGFERAMSAYNYGAAVTVAVVVANTTEAGFSLSLIMRRLNSAVIGTVLGQAAQQVLAVQTEFHATLYGIFLFCFAVFLIFQILHSKEHASTAMPVLGIGALALVPATGVFRVYNSQIEVEAEISLASSVKATVFGGTIMLIIDLLLYSSARSSAQKQLEKAMAKIQGLLSRVMGLSEKEDITENVDGSSNEEEKVLAYLNQVRGLLPHALAEPAPRGIEFPYALFSSVEGSLRTVASEMGTLEWMFDTLLAHSSSTALMGKEELAPLLSDIESYLTQMLSTVQVMYKDVSSRNFQPAGESGGDTAAGMLRQEILEKNYARISQAAKEIKPLVAQTRRLSGLAQAVLRNKDGNEGAGFPELLQRLRESSKDARGLTPMQDMLSQVELLVSILGTVSKQVVNIQLVLAQYG</sequence>
<dbReference type="GO" id="GO:0005886">
    <property type="term" value="C:plasma membrane"/>
    <property type="evidence" value="ECO:0007669"/>
    <property type="project" value="UniProtKB-SubCell"/>
</dbReference>
<evidence type="ECO:0000313" key="8">
    <source>
        <dbReference type="EMBL" id="CAJ1403189.1"/>
    </source>
</evidence>
<feature type="transmembrane region" description="Helical" evidence="7">
    <location>
        <begin position="271"/>
        <end position="291"/>
    </location>
</feature>
<dbReference type="EMBL" id="CAUJNA010003483">
    <property type="protein sequence ID" value="CAJ1403189.1"/>
    <property type="molecule type" value="Genomic_DNA"/>
</dbReference>
<evidence type="ECO:0000256" key="4">
    <source>
        <dbReference type="ARBA" id="ARBA00022989"/>
    </source>
</evidence>
<evidence type="ECO:0000256" key="7">
    <source>
        <dbReference type="SAM" id="Phobius"/>
    </source>
</evidence>